<feature type="region of interest" description="Disordered" evidence="1">
    <location>
        <begin position="26"/>
        <end position="53"/>
    </location>
</feature>
<evidence type="ECO:0000313" key="3">
    <source>
        <dbReference type="Proteomes" id="UP001620626"/>
    </source>
</evidence>
<organism evidence="2 3">
    <name type="scientific">Heterodera trifolii</name>
    <dbReference type="NCBI Taxonomy" id="157864"/>
    <lineage>
        <taxon>Eukaryota</taxon>
        <taxon>Metazoa</taxon>
        <taxon>Ecdysozoa</taxon>
        <taxon>Nematoda</taxon>
        <taxon>Chromadorea</taxon>
        <taxon>Rhabditida</taxon>
        <taxon>Tylenchina</taxon>
        <taxon>Tylenchomorpha</taxon>
        <taxon>Tylenchoidea</taxon>
        <taxon>Heteroderidae</taxon>
        <taxon>Heteroderinae</taxon>
        <taxon>Heterodera</taxon>
    </lineage>
</organism>
<evidence type="ECO:0000313" key="2">
    <source>
        <dbReference type="EMBL" id="KAL3125243.1"/>
    </source>
</evidence>
<comment type="caution">
    <text evidence="2">The sequence shown here is derived from an EMBL/GenBank/DDBJ whole genome shotgun (WGS) entry which is preliminary data.</text>
</comment>
<name>A0ABD2MCI6_9BILA</name>
<keyword evidence="3" id="KW-1185">Reference proteome</keyword>
<sequence>MGSCPSTDPPLHQPPAQWAFAHLQTPHPICPQHHGQSPAPWAVSHQQTPRPVNPQPHGHLPIIRPPVPVWRQHHSSSPICNPDPLSSAVTFAATATILVLVRTNAGSAQNLAMRLHHAHLHMTPKRDLAQKSHAVCAGSTMTLTKAQVPPFQQNQSATKTTKKNTCFVMIFGNFHFGARLLVWDSFRCHISKDTKKTLRRLALHSAVIPGGTTKYIQVNPKILFMR</sequence>
<reference evidence="2 3" key="1">
    <citation type="submission" date="2024-10" db="EMBL/GenBank/DDBJ databases">
        <authorList>
            <person name="Kim D."/>
        </authorList>
    </citation>
    <scope>NUCLEOTIDE SEQUENCE [LARGE SCALE GENOMIC DNA]</scope>
    <source>
        <strain evidence="2">BH-2024</strain>
    </source>
</reference>
<evidence type="ECO:0008006" key="4">
    <source>
        <dbReference type="Google" id="ProtNLM"/>
    </source>
</evidence>
<proteinExistence type="predicted"/>
<dbReference type="AlphaFoldDB" id="A0ABD2MCI6"/>
<dbReference type="Proteomes" id="UP001620626">
    <property type="component" value="Unassembled WGS sequence"/>
</dbReference>
<protein>
    <recommendedName>
        <fullName evidence="4">DDE-1 domain-containing protein</fullName>
    </recommendedName>
</protein>
<dbReference type="EMBL" id="JBICBT010000042">
    <property type="protein sequence ID" value="KAL3125243.1"/>
    <property type="molecule type" value="Genomic_DNA"/>
</dbReference>
<gene>
    <name evidence="2" type="ORF">niasHT_005849</name>
</gene>
<accession>A0ABD2MCI6</accession>
<evidence type="ECO:0000256" key="1">
    <source>
        <dbReference type="SAM" id="MobiDB-lite"/>
    </source>
</evidence>